<sequence length="509" mass="53379">MGIGGRYGLLPRNGSTEGVGRAFATRQFSGVREAPGGRTAPGRRGVCRVAAQEIDVGAARHRCEEEAVAVGPLRRAAGVSDWLAIVVLVVCLVLGGKGPNSGGRPRVRRLNRISVVPSLVLRGLGVGLALRALGGLLDVKYGSYGAPHLTPLTQTNYTFRPTVRPQEHQQRPAGSTLHGGGHHVGGGGGRRSAPGTSQRAHHHKPSRTGTASSRRSHRSNSEQFNPIYEEVSGRAKSRRNYRGHHRDSEDSEVEEVDARSLASEDEFAEDELSLGEYPRLPESGSSSLQGSTGGDLCPPDSSTHLDRPPSRRLRGVAATSSGKHSHSLERNRNNSTGLQAKHNYYLSKSALAFDQRNLAADPTGAYSSVDLVQPSPPPEPAPSGLFGAGYPLAGSSSGFMVGPDCQYPPVPANPGTFSTFLVPSAAQEDVGDGAAAAENIYASIDDEDSAGPYTIGGIRGTSKAPGLQGQLGKTPMGGRTLSAKEAPSYGDIRPVFPGGAADQNRTLCT</sequence>
<comment type="caution">
    <text evidence="1">The sequence shown here is derived from an EMBL/GenBank/DDBJ whole genome shotgun (WGS) entry which is preliminary data.</text>
</comment>
<keyword evidence="2" id="KW-1185">Reference proteome</keyword>
<reference evidence="1 2" key="1">
    <citation type="journal article" date="2020" name="Cell">
        <title>Large-Scale Comparative Analyses of Tick Genomes Elucidate Their Genetic Diversity and Vector Capacities.</title>
        <authorList>
            <consortium name="Tick Genome and Microbiome Consortium (TIGMIC)"/>
            <person name="Jia N."/>
            <person name="Wang J."/>
            <person name="Shi W."/>
            <person name="Du L."/>
            <person name="Sun Y."/>
            <person name="Zhan W."/>
            <person name="Jiang J.F."/>
            <person name="Wang Q."/>
            <person name="Zhang B."/>
            <person name="Ji P."/>
            <person name="Bell-Sakyi L."/>
            <person name="Cui X.M."/>
            <person name="Yuan T.T."/>
            <person name="Jiang B.G."/>
            <person name="Yang W.F."/>
            <person name="Lam T.T."/>
            <person name="Chang Q.C."/>
            <person name="Ding S.J."/>
            <person name="Wang X.J."/>
            <person name="Zhu J.G."/>
            <person name="Ruan X.D."/>
            <person name="Zhao L."/>
            <person name="Wei J.T."/>
            <person name="Ye R.Z."/>
            <person name="Que T.C."/>
            <person name="Du C.H."/>
            <person name="Zhou Y.H."/>
            <person name="Cheng J.X."/>
            <person name="Dai P.F."/>
            <person name="Guo W.B."/>
            <person name="Han X.H."/>
            <person name="Huang E.J."/>
            <person name="Li L.F."/>
            <person name="Wei W."/>
            <person name="Gao Y.C."/>
            <person name="Liu J.Z."/>
            <person name="Shao H.Z."/>
            <person name="Wang X."/>
            <person name="Wang C.C."/>
            <person name="Yang T.C."/>
            <person name="Huo Q.B."/>
            <person name="Li W."/>
            <person name="Chen H.Y."/>
            <person name="Chen S.E."/>
            <person name="Zhou L.G."/>
            <person name="Ni X.B."/>
            <person name="Tian J.H."/>
            <person name="Sheng Y."/>
            <person name="Liu T."/>
            <person name="Pan Y.S."/>
            <person name="Xia L.Y."/>
            <person name="Li J."/>
            <person name="Zhao F."/>
            <person name="Cao W.C."/>
        </authorList>
    </citation>
    <scope>NUCLEOTIDE SEQUENCE [LARGE SCALE GENOMIC DNA]</scope>
    <source>
        <strain evidence="1">Iper-2018</strain>
    </source>
</reference>
<gene>
    <name evidence="1" type="ORF">HPB47_013932</name>
</gene>
<name>A0AC60QY71_IXOPE</name>
<proteinExistence type="predicted"/>
<dbReference type="Proteomes" id="UP000805193">
    <property type="component" value="Unassembled WGS sequence"/>
</dbReference>
<evidence type="ECO:0000313" key="1">
    <source>
        <dbReference type="EMBL" id="KAG0444317.1"/>
    </source>
</evidence>
<evidence type="ECO:0000313" key="2">
    <source>
        <dbReference type="Proteomes" id="UP000805193"/>
    </source>
</evidence>
<accession>A0AC60QY71</accession>
<organism evidence="1 2">
    <name type="scientific">Ixodes persulcatus</name>
    <name type="common">Taiga tick</name>
    <dbReference type="NCBI Taxonomy" id="34615"/>
    <lineage>
        <taxon>Eukaryota</taxon>
        <taxon>Metazoa</taxon>
        <taxon>Ecdysozoa</taxon>
        <taxon>Arthropoda</taxon>
        <taxon>Chelicerata</taxon>
        <taxon>Arachnida</taxon>
        <taxon>Acari</taxon>
        <taxon>Parasitiformes</taxon>
        <taxon>Ixodida</taxon>
        <taxon>Ixodoidea</taxon>
        <taxon>Ixodidae</taxon>
        <taxon>Ixodinae</taxon>
        <taxon>Ixodes</taxon>
    </lineage>
</organism>
<dbReference type="EMBL" id="JABSTQ010002191">
    <property type="protein sequence ID" value="KAG0444317.1"/>
    <property type="molecule type" value="Genomic_DNA"/>
</dbReference>
<protein>
    <submittedName>
        <fullName evidence="1">Uncharacterized protein</fullName>
    </submittedName>
</protein>